<organism evidence="2 3">
    <name type="scientific">Tropilaelaps mercedesae</name>
    <dbReference type="NCBI Taxonomy" id="418985"/>
    <lineage>
        <taxon>Eukaryota</taxon>
        <taxon>Metazoa</taxon>
        <taxon>Ecdysozoa</taxon>
        <taxon>Arthropoda</taxon>
        <taxon>Chelicerata</taxon>
        <taxon>Arachnida</taxon>
        <taxon>Acari</taxon>
        <taxon>Parasitiformes</taxon>
        <taxon>Mesostigmata</taxon>
        <taxon>Gamasina</taxon>
        <taxon>Dermanyssoidea</taxon>
        <taxon>Laelapidae</taxon>
        <taxon>Tropilaelaps</taxon>
    </lineage>
</organism>
<dbReference type="EMBL" id="MNPL01003300">
    <property type="protein sequence ID" value="OQR77634.1"/>
    <property type="molecule type" value="Genomic_DNA"/>
</dbReference>
<feature type="compositionally biased region" description="Basic and acidic residues" evidence="1">
    <location>
        <begin position="11"/>
        <end position="38"/>
    </location>
</feature>
<feature type="region of interest" description="Disordered" evidence="1">
    <location>
        <begin position="1"/>
        <end position="56"/>
    </location>
</feature>
<evidence type="ECO:0000313" key="2">
    <source>
        <dbReference type="EMBL" id="OQR77634.1"/>
    </source>
</evidence>
<dbReference type="AlphaFoldDB" id="A0A1V9XVV3"/>
<evidence type="ECO:0000313" key="3">
    <source>
        <dbReference type="Proteomes" id="UP000192247"/>
    </source>
</evidence>
<dbReference type="InParanoid" id="A0A1V9XVV3"/>
<protein>
    <submittedName>
        <fullName evidence="2">Uncharacterized protein</fullName>
    </submittedName>
</protein>
<evidence type="ECO:0000256" key="1">
    <source>
        <dbReference type="SAM" id="MobiDB-lite"/>
    </source>
</evidence>
<accession>A0A1V9XVV3</accession>
<name>A0A1V9XVV3_9ACAR</name>
<reference evidence="2 3" key="1">
    <citation type="journal article" date="2017" name="Gigascience">
        <title>Draft genome of the honey bee ectoparasitic mite, Tropilaelaps mercedesae, is shaped by the parasitic life history.</title>
        <authorList>
            <person name="Dong X."/>
            <person name="Armstrong S.D."/>
            <person name="Xia D."/>
            <person name="Makepeace B.L."/>
            <person name="Darby A.C."/>
            <person name="Kadowaki T."/>
        </authorList>
    </citation>
    <scope>NUCLEOTIDE SEQUENCE [LARGE SCALE GENOMIC DNA]</scope>
    <source>
        <strain evidence="2">Wuxi-XJTLU</strain>
    </source>
</reference>
<keyword evidence="3" id="KW-1185">Reference proteome</keyword>
<sequence>MEKQGASNRRAMSEFRRQEEEQRRSLEKKKDRGEEKTFRLSGRPSGASQRRRVDRRLDRVLARRPHDALAGRIVASGRVAPLSAGLCRPADRACDCRNPTIFAVSEVFCAPTSLVLASGSACGVTRAEFRRSQPKSEMTPFGAKRASLMGCPDSAVISRRTDARRPSVSSDAAIGWKRSENRNVSTRFRARPRGVSGIS</sequence>
<gene>
    <name evidence="2" type="ORF">BIW11_02881</name>
</gene>
<proteinExistence type="predicted"/>
<comment type="caution">
    <text evidence="2">The sequence shown here is derived from an EMBL/GenBank/DDBJ whole genome shotgun (WGS) entry which is preliminary data.</text>
</comment>
<dbReference type="Proteomes" id="UP000192247">
    <property type="component" value="Unassembled WGS sequence"/>
</dbReference>